<keyword evidence="1" id="KW-0472">Membrane</keyword>
<sequence length="102" mass="10776">MRAPAEARSRAPFIIACMSILAGALLCALLLNTSMVNGSFQMLSDKVELGTVAQDTQTLQTELEQARSSLPAKARALGMVESDDPVMLRLSDGAVLDAGQKP</sequence>
<name>A0ABM8G6Y4_9CELL</name>
<reference evidence="3" key="1">
    <citation type="journal article" date="2019" name="Int. J. Syst. Evol. Microbiol.">
        <title>The Global Catalogue of Microorganisms (GCM) 10K type strain sequencing project: providing services to taxonomists for standard genome sequencing and annotation.</title>
        <authorList>
            <consortium name="The Broad Institute Genomics Platform"/>
            <consortium name="The Broad Institute Genome Sequencing Center for Infectious Disease"/>
            <person name="Wu L."/>
            <person name="Ma J."/>
        </authorList>
    </citation>
    <scope>NUCLEOTIDE SEQUENCE [LARGE SCALE GENOMIC DNA]</scope>
    <source>
        <strain evidence="3">NBRC 108565</strain>
    </source>
</reference>
<organism evidence="2 3">
    <name type="scientific">Paraoerskovia sediminicola</name>
    <dbReference type="NCBI Taxonomy" id="1138587"/>
    <lineage>
        <taxon>Bacteria</taxon>
        <taxon>Bacillati</taxon>
        <taxon>Actinomycetota</taxon>
        <taxon>Actinomycetes</taxon>
        <taxon>Micrococcales</taxon>
        <taxon>Cellulomonadaceae</taxon>
        <taxon>Paraoerskovia</taxon>
    </lineage>
</organism>
<evidence type="ECO:0008006" key="4">
    <source>
        <dbReference type="Google" id="ProtNLM"/>
    </source>
</evidence>
<gene>
    <name evidence="2" type="ORF">GCM10025865_31450</name>
</gene>
<dbReference type="Proteomes" id="UP001321475">
    <property type="component" value="Chromosome"/>
</dbReference>
<keyword evidence="3" id="KW-1185">Reference proteome</keyword>
<accession>A0ABM8G6Y4</accession>
<dbReference type="RefSeq" id="WP_286217964.1">
    <property type="nucleotide sequence ID" value="NZ_AP027729.1"/>
</dbReference>
<evidence type="ECO:0000313" key="2">
    <source>
        <dbReference type="EMBL" id="BDZ43846.1"/>
    </source>
</evidence>
<proteinExistence type="predicted"/>
<dbReference type="EMBL" id="AP027729">
    <property type="protein sequence ID" value="BDZ43846.1"/>
    <property type="molecule type" value="Genomic_DNA"/>
</dbReference>
<protein>
    <recommendedName>
        <fullName evidence="4">Septum formation initiator</fullName>
    </recommendedName>
</protein>
<keyword evidence="1" id="KW-1133">Transmembrane helix</keyword>
<feature type="transmembrane region" description="Helical" evidence="1">
    <location>
        <begin position="12"/>
        <end position="31"/>
    </location>
</feature>
<evidence type="ECO:0000313" key="3">
    <source>
        <dbReference type="Proteomes" id="UP001321475"/>
    </source>
</evidence>
<keyword evidence="1" id="KW-0812">Transmembrane</keyword>
<evidence type="ECO:0000256" key="1">
    <source>
        <dbReference type="SAM" id="Phobius"/>
    </source>
</evidence>